<dbReference type="InterPro" id="IPR008554">
    <property type="entry name" value="Glutaredoxin-like"/>
</dbReference>
<evidence type="ECO:0000313" key="1">
    <source>
        <dbReference type="EMBL" id="PQO35998.1"/>
    </source>
</evidence>
<evidence type="ECO:0000313" key="2">
    <source>
        <dbReference type="Proteomes" id="UP000238322"/>
    </source>
</evidence>
<proteinExistence type="predicted"/>
<sequence length="94" mass="10584">MNSDNTSKYKANVIIYTRAGCTCCDKAAKVVREYVSEVTFVDIDQDPELRQKFDTTVPVVEINGKIRFRGKVEPMLLKRVLTAEVEKGTAVQTL</sequence>
<protein>
    <submittedName>
        <fullName evidence="1">Glutaredoxin family protein</fullName>
    </submittedName>
</protein>
<dbReference type="Pfam" id="PF05768">
    <property type="entry name" value="Glrx-like"/>
    <property type="match status" value="1"/>
</dbReference>
<accession>A0A2S8FUZ3</accession>
<dbReference type="SUPFAM" id="SSF52833">
    <property type="entry name" value="Thioredoxin-like"/>
    <property type="match status" value="1"/>
</dbReference>
<dbReference type="RefSeq" id="WP_105329287.1">
    <property type="nucleotide sequence ID" value="NZ_PUHY01000006.1"/>
</dbReference>
<gene>
    <name evidence="1" type="ORF">C5Y83_08710</name>
</gene>
<reference evidence="1 2" key="1">
    <citation type="submission" date="2018-02" db="EMBL/GenBank/DDBJ databases">
        <title>Comparative genomes isolates from brazilian mangrove.</title>
        <authorList>
            <person name="Araujo J.E."/>
            <person name="Taketani R.G."/>
            <person name="Silva M.C.P."/>
            <person name="Loureco M.V."/>
            <person name="Andreote F.D."/>
        </authorList>
    </citation>
    <scope>NUCLEOTIDE SEQUENCE [LARGE SCALE GENOMIC DNA]</scope>
    <source>
        <strain evidence="1 2">Hex-1 MGV</strain>
    </source>
</reference>
<dbReference type="EMBL" id="PUHY01000006">
    <property type="protein sequence ID" value="PQO35998.1"/>
    <property type="molecule type" value="Genomic_DNA"/>
</dbReference>
<comment type="caution">
    <text evidence="1">The sequence shown here is derived from an EMBL/GenBank/DDBJ whole genome shotgun (WGS) entry which is preliminary data.</text>
</comment>
<dbReference type="OrthoDB" id="32865at2"/>
<dbReference type="Gene3D" id="3.40.30.10">
    <property type="entry name" value="Glutaredoxin"/>
    <property type="match status" value="1"/>
</dbReference>
<dbReference type="AlphaFoldDB" id="A0A2S8FUZ3"/>
<name>A0A2S8FUZ3_9BACT</name>
<dbReference type="Proteomes" id="UP000238322">
    <property type="component" value="Unassembled WGS sequence"/>
</dbReference>
<organism evidence="1 2">
    <name type="scientific">Blastopirellula marina</name>
    <dbReference type="NCBI Taxonomy" id="124"/>
    <lineage>
        <taxon>Bacteria</taxon>
        <taxon>Pseudomonadati</taxon>
        <taxon>Planctomycetota</taxon>
        <taxon>Planctomycetia</taxon>
        <taxon>Pirellulales</taxon>
        <taxon>Pirellulaceae</taxon>
        <taxon>Blastopirellula</taxon>
    </lineage>
</organism>
<dbReference type="InterPro" id="IPR036249">
    <property type="entry name" value="Thioredoxin-like_sf"/>
</dbReference>